<gene>
    <name evidence="4" type="primary">LOC116955975</name>
</gene>
<feature type="compositionally biased region" description="Basic and acidic residues" evidence="1">
    <location>
        <begin position="70"/>
        <end position="104"/>
    </location>
</feature>
<reference evidence="4" key="1">
    <citation type="submission" date="2025-08" db="UniProtKB">
        <authorList>
            <consortium name="RefSeq"/>
        </authorList>
    </citation>
    <scope>IDENTIFICATION</scope>
    <source>
        <tissue evidence="4">Sperm</tissue>
    </source>
</reference>
<dbReference type="KEGG" id="pmrn:116955975"/>
<protein>
    <submittedName>
        <fullName evidence="4">Translation initiation factor IF-2-like</fullName>
    </submittedName>
</protein>
<dbReference type="AlphaFoldDB" id="A0AAJ7UDI9"/>
<evidence type="ECO:0000256" key="1">
    <source>
        <dbReference type="SAM" id="MobiDB-lite"/>
    </source>
</evidence>
<evidence type="ECO:0000256" key="2">
    <source>
        <dbReference type="SAM" id="SignalP"/>
    </source>
</evidence>
<proteinExistence type="predicted"/>
<evidence type="ECO:0000313" key="3">
    <source>
        <dbReference type="Proteomes" id="UP001318040"/>
    </source>
</evidence>
<feature type="chain" id="PRO_5042569606" evidence="2">
    <location>
        <begin position="21"/>
        <end position="233"/>
    </location>
</feature>
<name>A0AAJ7UDI9_PETMA</name>
<dbReference type="RefSeq" id="XP_032833251.1">
    <property type="nucleotide sequence ID" value="XM_032977360.1"/>
</dbReference>
<organism evidence="3 4">
    <name type="scientific">Petromyzon marinus</name>
    <name type="common">Sea lamprey</name>
    <dbReference type="NCBI Taxonomy" id="7757"/>
    <lineage>
        <taxon>Eukaryota</taxon>
        <taxon>Metazoa</taxon>
        <taxon>Chordata</taxon>
        <taxon>Craniata</taxon>
        <taxon>Vertebrata</taxon>
        <taxon>Cyclostomata</taxon>
        <taxon>Hyperoartia</taxon>
        <taxon>Petromyzontiformes</taxon>
        <taxon>Petromyzontidae</taxon>
        <taxon>Petromyzon</taxon>
    </lineage>
</organism>
<dbReference type="Proteomes" id="UP001318040">
    <property type="component" value="Chromosome 63"/>
</dbReference>
<accession>A0AAJ7UDI9</accession>
<sequence>MEAVAFVAVAAVCLVARARGAAPGIDLRISQSGLEYATPGFARAPGRTAGGGLAAGGWWSHTRCGGRGFHRNERMETAGKETGTRRAPRTTEDARGAGRDRRDGAGPPGATGEATGEGGAAREGCGDGGWDRRGHGGGGGAKRPRGSAGRPGTERPRAERRRRSRGDAIKPGAAGGTEEEDDSGRWPGGSGETQRRSGEVAQWSRGGPDTNARQEAQLRQGGVEGRRGGGGGD</sequence>
<feature type="signal peptide" evidence="2">
    <location>
        <begin position="1"/>
        <end position="20"/>
    </location>
</feature>
<feature type="region of interest" description="Disordered" evidence="1">
    <location>
        <begin position="64"/>
        <end position="233"/>
    </location>
</feature>
<evidence type="ECO:0000313" key="4">
    <source>
        <dbReference type="RefSeq" id="XP_032833251.1"/>
    </source>
</evidence>
<keyword evidence="2" id="KW-0732">Signal</keyword>
<keyword evidence="3" id="KW-1185">Reference proteome</keyword>